<dbReference type="InterPro" id="IPR015854">
    <property type="entry name" value="ABC_transpr_LolD-like"/>
</dbReference>
<dbReference type="InterPro" id="IPR017911">
    <property type="entry name" value="MacB-like_ATP-bd"/>
</dbReference>
<dbReference type="InterPro" id="IPR003593">
    <property type="entry name" value="AAA+_ATPase"/>
</dbReference>
<sequence length="280" mass="31193">MQENKSNNIIEAKDIYKCYWVGTMPYPALNGINLHIKPGEFTVLAGRSGSGKSTLLNLIGALESADRGQILIDGKNILAQPEQQRSQFRLRNIGFVFQSYNLVRVLSARENVAYVCQLQGKSRKQSEAIANHWLNEVGIEHLGYRRPDQLSGGQQQRVAVARALASEPRIVLADEPTANLDSSTGRDLIQLMQGLNQKLGTTFLISSHDPDVIQAAGRLIKLADGRVVNADQPQSSQPVSITSACPMQNLPLRERLRGFFRKKNNRATKKRQRPIGRRRS</sequence>
<dbReference type="GO" id="GO:0005524">
    <property type="term" value="F:ATP binding"/>
    <property type="evidence" value="ECO:0007669"/>
    <property type="project" value="UniProtKB-KW"/>
</dbReference>
<evidence type="ECO:0000259" key="5">
    <source>
        <dbReference type="PROSITE" id="PS50893"/>
    </source>
</evidence>
<dbReference type="OrthoDB" id="9801477at2"/>
<keyword evidence="2" id="KW-0547">Nucleotide-binding</keyword>
<keyword evidence="7" id="KW-1185">Reference proteome</keyword>
<comment type="similarity">
    <text evidence="4">Belongs to the ABC transporter superfamily. Macrolide exporter (TC 3.A.1.122) family.</text>
</comment>
<keyword evidence="6" id="KW-0449">Lipoprotein</keyword>
<comment type="caution">
    <text evidence="6">The sequence shown here is derived from an EMBL/GenBank/DDBJ whole genome shotgun (WGS) entry which is preliminary data.</text>
</comment>
<keyword evidence="1" id="KW-0813">Transport</keyword>
<dbReference type="InterPro" id="IPR027417">
    <property type="entry name" value="P-loop_NTPase"/>
</dbReference>
<evidence type="ECO:0000256" key="4">
    <source>
        <dbReference type="ARBA" id="ARBA00038388"/>
    </source>
</evidence>
<dbReference type="Pfam" id="PF00005">
    <property type="entry name" value="ABC_tran"/>
    <property type="match status" value="1"/>
</dbReference>
<reference evidence="6 7" key="1">
    <citation type="submission" date="2015-11" db="EMBL/GenBank/DDBJ databases">
        <title>The genome of Candidatus Endoriftia persephone in Ridgeia piscesae and population structure of the North Eastern Pacific vestimentiferan symbionts.</title>
        <authorList>
            <person name="Perez M."/>
            <person name="Juniper K.S."/>
        </authorList>
    </citation>
    <scope>NUCLEOTIDE SEQUENCE [LARGE SCALE GENOMIC DNA]</scope>
    <source>
        <strain evidence="6">Ind11</strain>
    </source>
</reference>
<dbReference type="Gene3D" id="3.40.50.300">
    <property type="entry name" value="P-loop containing nucleotide triphosphate hydrolases"/>
    <property type="match status" value="1"/>
</dbReference>
<dbReference type="PROSITE" id="PS50893">
    <property type="entry name" value="ABC_TRANSPORTER_2"/>
    <property type="match status" value="1"/>
</dbReference>
<accession>A0A0T5YYK4</accession>
<dbReference type="Proteomes" id="UP000051634">
    <property type="component" value="Unassembled WGS sequence"/>
</dbReference>
<evidence type="ECO:0000313" key="7">
    <source>
        <dbReference type="Proteomes" id="UP000051634"/>
    </source>
</evidence>
<gene>
    <name evidence="6" type="ORF">Ga0074115_12227</name>
</gene>
<dbReference type="InterPro" id="IPR017871">
    <property type="entry name" value="ABC_transporter-like_CS"/>
</dbReference>
<name>A0A0T5YYK4_9GAMM</name>
<dbReference type="AlphaFoldDB" id="A0A0T5YYK4"/>
<feature type="domain" description="ABC transporter" evidence="5">
    <location>
        <begin position="10"/>
        <end position="249"/>
    </location>
</feature>
<dbReference type="SUPFAM" id="SSF52540">
    <property type="entry name" value="P-loop containing nucleoside triphosphate hydrolases"/>
    <property type="match status" value="1"/>
</dbReference>
<keyword evidence="3" id="KW-0067">ATP-binding</keyword>
<dbReference type="InterPro" id="IPR003439">
    <property type="entry name" value="ABC_transporter-like_ATP-bd"/>
</dbReference>
<dbReference type="GO" id="GO:0005886">
    <property type="term" value="C:plasma membrane"/>
    <property type="evidence" value="ECO:0007669"/>
    <property type="project" value="TreeGrafter"/>
</dbReference>
<dbReference type="PANTHER" id="PTHR24220">
    <property type="entry name" value="IMPORT ATP-BINDING PROTEIN"/>
    <property type="match status" value="1"/>
</dbReference>
<dbReference type="CDD" id="cd03255">
    <property type="entry name" value="ABC_MJ0796_LolCDE_FtsE"/>
    <property type="match status" value="1"/>
</dbReference>
<dbReference type="FunFam" id="3.40.50.300:FF:000032">
    <property type="entry name" value="Export ABC transporter ATP-binding protein"/>
    <property type="match status" value="1"/>
</dbReference>
<dbReference type="EMBL" id="LDXT01000075">
    <property type="protein sequence ID" value="KRT55667.1"/>
    <property type="molecule type" value="Genomic_DNA"/>
</dbReference>
<dbReference type="SMART" id="SM00382">
    <property type="entry name" value="AAA"/>
    <property type="match status" value="1"/>
</dbReference>
<organism evidence="6 7">
    <name type="scientific">endosymbiont of Ridgeia piscesae</name>
    <dbReference type="NCBI Taxonomy" id="54398"/>
    <lineage>
        <taxon>Bacteria</taxon>
        <taxon>Pseudomonadati</taxon>
        <taxon>Pseudomonadota</taxon>
        <taxon>Gammaproteobacteria</taxon>
        <taxon>sulfur-oxidizing symbionts</taxon>
    </lineage>
</organism>
<dbReference type="GO" id="GO:0022857">
    <property type="term" value="F:transmembrane transporter activity"/>
    <property type="evidence" value="ECO:0007669"/>
    <property type="project" value="TreeGrafter"/>
</dbReference>
<proteinExistence type="inferred from homology"/>
<evidence type="ECO:0000256" key="2">
    <source>
        <dbReference type="ARBA" id="ARBA00022741"/>
    </source>
</evidence>
<dbReference type="RefSeq" id="WP_006475785.1">
    <property type="nucleotide sequence ID" value="NZ_KQ557137.1"/>
</dbReference>
<evidence type="ECO:0000313" key="6">
    <source>
        <dbReference type="EMBL" id="KRT55667.1"/>
    </source>
</evidence>
<evidence type="ECO:0000256" key="1">
    <source>
        <dbReference type="ARBA" id="ARBA00022448"/>
    </source>
</evidence>
<dbReference type="PROSITE" id="PS00211">
    <property type="entry name" value="ABC_TRANSPORTER_1"/>
    <property type="match status" value="1"/>
</dbReference>
<dbReference type="GO" id="GO:1902495">
    <property type="term" value="C:transmembrane transporter complex"/>
    <property type="evidence" value="ECO:0007669"/>
    <property type="project" value="UniProtKB-ARBA"/>
</dbReference>
<evidence type="ECO:0000256" key="3">
    <source>
        <dbReference type="ARBA" id="ARBA00022840"/>
    </source>
</evidence>
<dbReference type="GO" id="GO:0016887">
    <property type="term" value="F:ATP hydrolysis activity"/>
    <property type="evidence" value="ECO:0007669"/>
    <property type="project" value="InterPro"/>
</dbReference>
<protein>
    <submittedName>
        <fullName evidence="6">ABC-type lipoprotein export system, ATPase component</fullName>
    </submittedName>
</protein>